<evidence type="ECO:0000313" key="1">
    <source>
        <dbReference type="EMBL" id="CAG8647793.1"/>
    </source>
</evidence>
<proteinExistence type="predicted"/>
<sequence length="339" mass="38708">MLLNGFTLEVLLNGQLLKEHSLKNNEFSTTGPSYTLDEVTRQKNYSDLETYVAVKDLNYSVRFSSTNASIWAPLMAYVFVDGEYDYTYRELSSSSPREKDSFWNNTLSKKYYFKFNLPPSSEIDNLEIPLQRKPFGGLGAISIYFYKAKIIPEKPVYIPNFSINQVQVPESKSLKLGIKFTTAFEEGEGYFNRQAVATMEKQSEDPVAVLHIHYRPATWLYLKGCDIPISDLPNQLTTSVSVPLEEVKPYSFEINEGGSSAKKSKYNIIRAAVVHSENVIEIADDENKIKIKNEPEIIDLDNYIPKNNKRTYTKEVEVIELLDSDDDDDNLPSKIIRVD</sequence>
<evidence type="ECO:0000313" key="2">
    <source>
        <dbReference type="Proteomes" id="UP000789570"/>
    </source>
</evidence>
<name>A0A9N9DTL4_9GLOM</name>
<dbReference type="AlphaFoldDB" id="A0A9N9DTL4"/>
<dbReference type="OrthoDB" id="2324829at2759"/>
<protein>
    <submittedName>
        <fullName evidence="1">8320_t:CDS:1</fullName>
    </submittedName>
</protein>
<accession>A0A9N9DTL4</accession>
<reference evidence="1" key="1">
    <citation type="submission" date="2021-06" db="EMBL/GenBank/DDBJ databases">
        <authorList>
            <person name="Kallberg Y."/>
            <person name="Tangrot J."/>
            <person name="Rosling A."/>
        </authorList>
    </citation>
    <scope>NUCLEOTIDE SEQUENCE</scope>
    <source>
        <strain evidence="1">UK204</strain>
    </source>
</reference>
<dbReference type="EMBL" id="CAJVPQ010004258">
    <property type="protein sequence ID" value="CAG8647793.1"/>
    <property type="molecule type" value="Genomic_DNA"/>
</dbReference>
<gene>
    <name evidence="1" type="ORF">FCALED_LOCUS10903</name>
</gene>
<keyword evidence="2" id="KW-1185">Reference proteome</keyword>
<comment type="caution">
    <text evidence="1">The sequence shown here is derived from an EMBL/GenBank/DDBJ whole genome shotgun (WGS) entry which is preliminary data.</text>
</comment>
<dbReference type="Proteomes" id="UP000789570">
    <property type="component" value="Unassembled WGS sequence"/>
</dbReference>
<organism evidence="1 2">
    <name type="scientific">Funneliformis caledonium</name>
    <dbReference type="NCBI Taxonomy" id="1117310"/>
    <lineage>
        <taxon>Eukaryota</taxon>
        <taxon>Fungi</taxon>
        <taxon>Fungi incertae sedis</taxon>
        <taxon>Mucoromycota</taxon>
        <taxon>Glomeromycotina</taxon>
        <taxon>Glomeromycetes</taxon>
        <taxon>Glomerales</taxon>
        <taxon>Glomeraceae</taxon>
        <taxon>Funneliformis</taxon>
    </lineage>
</organism>